<dbReference type="Proteomes" id="UP000825935">
    <property type="component" value="Chromosome 27"/>
</dbReference>
<name>A0A8T2RGE0_CERRI</name>
<comment type="similarity">
    <text evidence="1">Belongs to the glycosyltransferase 28 family.</text>
</comment>
<evidence type="ECO:0000313" key="8">
    <source>
        <dbReference type="EMBL" id="KAH7294625.1"/>
    </source>
</evidence>
<comment type="subcellular location">
    <subcellularLocation>
        <location evidence="5">Plastid</location>
        <location evidence="5">Chloroplast membrane</location>
    </subcellularLocation>
</comment>
<dbReference type="AlphaFoldDB" id="A0A8T2RGE0"/>
<evidence type="ECO:0000256" key="5">
    <source>
        <dbReference type="ARBA" id="ARBA00046299"/>
    </source>
</evidence>
<accession>A0A8T2RGE0</accession>
<dbReference type="GO" id="GO:0031969">
    <property type="term" value="C:chloroplast membrane"/>
    <property type="evidence" value="ECO:0007669"/>
    <property type="project" value="UniProtKB-SubCell"/>
</dbReference>
<sequence>MQNSSSYNGSSKLQSSPVVLPLASILESLNSLSIPCNDVFPEEKSLPSCATISKASKTPPFFVTCRGWRTVDIAKAAVATAKYGNQQSRFWDVFNGSVRWHCDRIPSAFSCSSLEAFGKQDDHGKEESNGNDAENGAVVEDKRKRVLILMTDTGGGHRASAEALKAAFELDYGDEYQVTITDLWLDHTPWPFNQLPKSYSFLVKHNNLWRATFHVSAPRFVHQPHFAFTSIFIARKVMQGLLKHRPDIIVSVHPLMQHVPIRLLKARGLLRKIPFTTVITDLSTCHPTWFHKLVARCYCPAKEVAERALRAGLKPSQIRVFGLPIRPSFCRTVRPKNELRAELGMDYSLPAVLLMGGGEGMGPVEATAKALGESLIDEETGRPKGQLVVICGRNKKLIKRLEAMEWSIPVQIKGFQTNMEEWMAACDCVITKAGPGTIAEAMIRGLPLLLNDYIAGQEVGNVPYVVNNGAGKFSKDPKEIANIVADWFGPKSDELREMAFNALKLARPNAVFKIVHDLDELVRQRESVGDTAFAFSS</sequence>
<keyword evidence="9" id="KW-1185">Reference proteome</keyword>
<proteinExistence type="inferred from homology"/>
<dbReference type="EMBL" id="CM035432">
    <property type="protein sequence ID" value="KAH7294625.1"/>
    <property type="molecule type" value="Genomic_DNA"/>
</dbReference>
<dbReference type="OMA" id="WIERINQ"/>
<evidence type="ECO:0000256" key="2">
    <source>
        <dbReference type="ARBA" id="ARBA00012615"/>
    </source>
</evidence>
<evidence type="ECO:0000259" key="6">
    <source>
        <dbReference type="Pfam" id="PF04101"/>
    </source>
</evidence>
<dbReference type="CDD" id="cd17507">
    <property type="entry name" value="GT28_Beta-DGS-like"/>
    <property type="match status" value="1"/>
</dbReference>
<evidence type="ECO:0000256" key="3">
    <source>
        <dbReference type="ARBA" id="ARBA00022676"/>
    </source>
</evidence>
<evidence type="ECO:0000256" key="4">
    <source>
        <dbReference type="ARBA" id="ARBA00022679"/>
    </source>
</evidence>
<dbReference type="PANTHER" id="PTHR43025">
    <property type="entry name" value="MONOGALACTOSYLDIACYLGLYCEROL SYNTHASE"/>
    <property type="match status" value="1"/>
</dbReference>
<dbReference type="Pfam" id="PF06925">
    <property type="entry name" value="MGDG_synth"/>
    <property type="match status" value="1"/>
</dbReference>
<reference evidence="8 9" key="1">
    <citation type="submission" date="2021-08" db="EMBL/GenBank/DDBJ databases">
        <title>WGS assembly of Ceratopteris richardii.</title>
        <authorList>
            <person name="Marchant D.B."/>
            <person name="Chen G."/>
            <person name="Jenkins J."/>
            <person name="Shu S."/>
            <person name="Leebens-Mack J."/>
            <person name="Grimwood J."/>
            <person name="Schmutz J."/>
            <person name="Soltis P."/>
            <person name="Soltis D."/>
            <person name="Chen Z.-H."/>
        </authorList>
    </citation>
    <scope>NUCLEOTIDE SEQUENCE [LARGE SCALE GENOMIC DNA]</scope>
    <source>
        <strain evidence="8">Whitten #5841</strain>
        <tissue evidence="8">Leaf</tissue>
    </source>
</reference>
<dbReference type="GO" id="GO:0046509">
    <property type="term" value="F:1,2-diacylglycerol 3-beta-galactosyltransferase activity"/>
    <property type="evidence" value="ECO:0007669"/>
    <property type="project" value="UniProtKB-EC"/>
</dbReference>
<evidence type="ECO:0000259" key="7">
    <source>
        <dbReference type="Pfam" id="PF06925"/>
    </source>
</evidence>
<dbReference type="Pfam" id="PF04101">
    <property type="entry name" value="Glyco_tran_28_C"/>
    <property type="match status" value="1"/>
</dbReference>
<organism evidence="8 9">
    <name type="scientific">Ceratopteris richardii</name>
    <name type="common">Triangle waterfern</name>
    <dbReference type="NCBI Taxonomy" id="49495"/>
    <lineage>
        <taxon>Eukaryota</taxon>
        <taxon>Viridiplantae</taxon>
        <taxon>Streptophyta</taxon>
        <taxon>Embryophyta</taxon>
        <taxon>Tracheophyta</taxon>
        <taxon>Polypodiopsida</taxon>
        <taxon>Polypodiidae</taxon>
        <taxon>Polypodiales</taxon>
        <taxon>Pteridineae</taxon>
        <taxon>Pteridaceae</taxon>
        <taxon>Parkerioideae</taxon>
        <taxon>Ceratopteris</taxon>
    </lineage>
</organism>
<dbReference type="GO" id="GO:0009247">
    <property type="term" value="P:glycolipid biosynthetic process"/>
    <property type="evidence" value="ECO:0007669"/>
    <property type="project" value="InterPro"/>
</dbReference>
<gene>
    <name evidence="8" type="ORF">KP509_27G010400</name>
</gene>
<comment type="caution">
    <text evidence="8">The sequence shown here is derived from an EMBL/GenBank/DDBJ whole genome shotgun (WGS) entry which is preliminary data.</text>
</comment>
<dbReference type="SUPFAM" id="SSF53756">
    <property type="entry name" value="UDP-Glycosyltransferase/glycogen phosphorylase"/>
    <property type="match status" value="1"/>
</dbReference>
<dbReference type="OrthoDB" id="200404at2759"/>
<keyword evidence="3" id="KW-0328">Glycosyltransferase</keyword>
<feature type="domain" description="Glycosyl transferase family 28 C-terminal" evidence="6">
    <location>
        <begin position="379"/>
        <end position="470"/>
    </location>
</feature>
<dbReference type="EMBL" id="CM035432">
    <property type="protein sequence ID" value="KAH7294626.1"/>
    <property type="molecule type" value="Genomic_DNA"/>
</dbReference>
<evidence type="ECO:0000256" key="1">
    <source>
        <dbReference type="ARBA" id="ARBA00006962"/>
    </source>
</evidence>
<dbReference type="PANTHER" id="PTHR43025:SF3">
    <property type="entry name" value="MONOGALACTOSYLDIACYLGLYCEROL SYNTHASE 1, CHLOROPLASTIC"/>
    <property type="match status" value="1"/>
</dbReference>
<dbReference type="Gene3D" id="3.40.50.2000">
    <property type="entry name" value="Glycogen Phosphorylase B"/>
    <property type="match status" value="1"/>
</dbReference>
<evidence type="ECO:0000313" key="9">
    <source>
        <dbReference type="Proteomes" id="UP000825935"/>
    </source>
</evidence>
<dbReference type="EC" id="2.4.1.46" evidence="2"/>
<feature type="domain" description="Diacylglycerol glucosyltransferase N-terminal" evidence="7">
    <location>
        <begin position="157"/>
        <end position="325"/>
    </location>
</feature>
<protein>
    <recommendedName>
        <fullName evidence="2">monogalactosyldiacylglycerol synthase</fullName>
        <ecNumber evidence="2">2.4.1.46</ecNumber>
    </recommendedName>
</protein>
<dbReference type="InterPro" id="IPR007235">
    <property type="entry name" value="Glyco_trans_28_C"/>
</dbReference>
<dbReference type="InterPro" id="IPR009695">
    <property type="entry name" value="Diacylglyc_glucosyltr_N"/>
</dbReference>
<keyword evidence="4" id="KW-0808">Transferase</keyword>
<dbReference type="InterPro" id="IPR050519">
    <property type="entry name" value="Glycosyltransf_28_UgtP"/>
</dbReference>